<dbReference type="GO" id="GO:0005886">
    <property type="term" value="C:plasma membrane"/>
    <property type="evidence" value="ECO:0007669"/>
    <property type="project" value="UniProtKB-SubCell"/>
</dbReference>
<keyword evidence="5 8" id="KW-0812">Transmembrane</keyword>
<dbReference type="PANTHER" id="PTHR33573:SF30">
    <property type="entry name" value="CASP-LIKE PROTEIN 2C1-RELATED"/>
    <property type="match status" value="1"/>
</dbReference>
<dbReference type="OMA" id="HNGECLK"/>
<comment type="caution">
    <text evidence="10">The sequence shown here is derived from an EMBL/GenBank/DDBJ whole genome shotgun (WGS) entry which is preliminary data.</text>
</comment>
<reference evidence="10" key="1">
    <citation type="submission" date="2021-08" db="EMBL/GenBank/DDBJ databases">
        <title>WGS assembly of Ceratopteris richardii.</title>
        <authorList>
            <person name="Marchant D.B."/>
            <person name="Chen G."/>
            <person name="Jenkins J."/>
            <person name="Shu S."/>
            <person name="Leebens-Mack J."/>
            <person name="Grimwood J."/>
            <person name="Schmutz J."/>
            <person name="Soltis P."/>
            <person name="Soltis D."/>
            <person name="Chen Z.-H."/>
        </authorList>
    </citation>
    <scope>NUCLEOTIDE SEQUENCE</scope>
    <source>
        <strain evidence="10">Whitten #5841</strain>
        <tissue evidence="10">Leaf</tissue>
    </source>
</reference>
<dbReference type="Pfam" id="PF04535">
    <property type="entry name" value="CASP_dom"/>
    <property type="match status" value="1"/>
</dbReference>
<dbReference type="NCBIfam" id="TIGR01569">
    <property type="entry name" value="A_tha_TIGR01569"/>
    <property type="match status" value="1"/>
</dbReference>
<keyword evidence="4 8" id="KW-1003">Cell membrane</keyword>
<gene>
    <name evidence="10" type="ORF">KP509_08G055900</name>
</gene>
<dbReference type="EMBL" id="CM035413">
    <property type="protein sequence ID" value="KAH7431575.1"/>
    <property type="molecule type" value="Genomic_DNA"/>
</dbReference>
<evidence type="ECO:0000256" key="5">
    <source>
        <dbReference type="ARBA" id="ARBA00022692"/>
    </source>
</evidence>
<keyword evidence="7 8" id="KW-0472">Membrane</keyword>
<dbReference type="InterPro" id="IPR006702">
    <property type="entry name" value="CASP_dom"/>
</dbReference>
<evidence type="ECO:0000256" key="3">
    <source>
        <dbReference type="ARBA" id="ARBA00011489"/>
    </source>
</evidence>
<feature type="domain" description="Casparian strip membrane protein" evidence="9">
    <location>
        <begin position="42"/>
        <end position="192"/>
    </location>
</feature>
<dbReference type="OrthoDB" id="689701at2759"/>
<evidence type="ECO:0000256" key="6">
    <source>
        <dbReference type="ARBA" id="ARBA00022989"/>
    </source>
</evidence>
<evidence type="ECO:0000259" key="9">
    <source>
        <dbReference type="Pfam" id="PF04535"/>
    </source>
</evidence>
<sequence length="213" mass="22847">MGDDRQIELAFPRHELQTASAYVTHNGECLKSPSVLGAGTALGRTELAIRGIALVSSLAALIFLATDRQTRSFSVYTSVIVQQAAYSDMKALVYSVVTLGIAAVHSAVQILRCLFVASSMKITPSSTFAWTIFLLDQIMTYLILSSAAAAAQAAWLSEQGSDAFSWPKVCYLFEKFCKQVGAGIVALFLAFISLASISAISAFNVFANIDLIE</sequence>
<name>A0A8T2UDE3_CERRI</name>
<proteinExistence type="inferred from homology"/>
<evidence type="ECO:0000256" key="4">
    <source>
        <dbReference type="ARBA" id="ARBA00022475"/>
    </source>
</evidence>
<dbReference type="Proteomes" id="UP000825935">
    <property type="component" value="Chromosome 8"/>
</dbReference>
<comment type="similarity">
    <text evidence="2 8">Belongs to the Casparian strip membrane proteins (CASP) family.</text>
</comment>
<comment type="subunit">
    <text evidence="3 8">Homodimer and heterodimers.</text>
</comment>
<feature type="transmembrane region" description="Helical" evidence="8">
    <location>
        <begin position="182"/>
        <end position="207"/>
    </location>
</feature>
<evidence type="ECO:0000313" key="10">
    <source>
        <dbReference type="EMBL" id="KAH7431575.1"/>
    </source>
</evidence>
<dbReference type="PANTHER" id="PTHR33573">
    <property type="entry name" value="CASP-LIKE PROTEIN 4A4"/>
    <property type="match status" value="1"/>
</dbReference>
<comment type="subcellular location">
    <subcellularLocation>
        <location evidence="1 8">Cell membrane</location>
        <topology evidence="1 8">Multi-pass membrane protein</topology>
    </subcellularLocation>
</comment>
<evidence type="ECO:0000313" key="11">
    <source>
        <dbReference type="Proteomes" id="UP000825935"/>
    </source>
</evidence>
<keyword evidence="11" id="KW-1185">Reference proteome</keyword>
<feature type="transmembrane region" description="Helical" evidence="8">
    <location>
        <begin position="47"/>
        <end position="66"/>
    </location>
</feature>
<organism evidence="10 11">
    <name type="scientific">Ceratopteris richardii</name>
    <name type="common">Triangle waterfern</name>
    <dbReference type="NCBI Taxonomy" id="49495"/>
    <lineage>
        <taxon>Eukaryota</taxon>
        <taxon>Viridiplantae</taxon>
        <taxon>Streptophyta</taxon>
        <taxon>Embryophyta</taxon>
        <taxon>Tracheophyta</taxon>
        <taxon>Polypodiopsida</taxon>
        <taxon>Polypodiidae</taxon>
        <taxon>Polypodiales</taxon>
        <taxon>Pteridineae</taxon>
        <taxon>Pteridaceae</taxon>
        <taxon>Parkerioideae</taxon>
        <taxon>Ceratopteris</taxon>
    </lineage>
</organism>
<accession>A0A8T2UDE3</accession>
<dbReference type="AlphaFoldDB" id="A0A8T2UDE3"/>
<keyword evidence="6 8" id="KW-1133">Transmembrane helix</keyword>
<feature type="transmembrane region" description="Helical" evidence="8">
    <location>
        <begin position="127"/>
        <end position="155"/>
    </location>
</feature>
<dbReference type="InterPro" id="IPR006459">
    <property type="entry name" value="CASP/CASPL"/>
</dbReference>
<protein>
    <recommendedName>
        <fullName evidence="8">CASP-like protein</fullName>
    </recommendedName>
</protein>
<evidence type="ECO:0000256" key="2">
    <source>
        <dbReference type="ARBA" id="ARBA00007651"/>
    </source>
</evidence>
<evidence type="ECO:0000256" key="1">
    <source>
        <dbReference type="ARBA" id="ARBA00004651"/>
    </source>
</evidence>
<evidence type="ECO:0000256" key="8">
    <source>
        <dbReference type="RuleBase" id="RU361233"/>
    </source>
</evidence>
<feature type="transmembrane region" description="Helical" evidence="8">
    <location>
        <begin position="91"/>
        <end position="115"/>
    </location>
</feature>
<evidence type="ECO:0000256" key="7">
    <source>
        <dbReference type="ARBA" id="ARBA00023136"/>
    </source>
</evidence>